<dbReference type="EMBL" id="BPLR01002432">
    <property type="protein sequence ID" value="GIX73611.1"/>
    <property type="molecule type" value="Genomic_DNA"/>
</dbReference>
<name>A0AAV4MNM7_CAEEX</name>
<protein>
    <submittedName>
        <fullName evidence="2">Uncharacterized protein</fullName>
    </submittedName>
</protein>
<evidence type="ECO:0000313" key="2">
    <source>
        <dbReference type="EMBL" id="GIX73611.1"/>
    </source>
</evidence>
<evidence type="ECO:0000256" key="1">
    <source>
        <dbReference type="SAM" id="MobiDB-lite"/>
    </source>
</evidence>
<dbReference type="Proteomes" id="UP001054945">
    <property type="component" value="Unassembled WGS sequence"/>
</dbReference>
<proteinExistence type="predicted"/>
<keyword evidence="3" id="KW-1185">Reference proteome</keyword>
<gene>
    <name evidence="2" type="ORF">CEXT_398961</name>
</gene>
<sequence length="87" mass="9536">GLTRALSRGKKKSGKLNWNDKSQGFSNFPAESRRFLLKVPFPAARYRLARVEVSETGRDAAGVLWKCVVVVVGVEGGEEVSAKNVCR</sequence>
<feature type="region of interest" description="Disordered" evidence="1">
    <location>
        <begin position="1"/>
        <end position="24"/>
    </location>
</feature>
<evidence type="ECO:0000313" key="3">
    <source>
        <dbReference type="Proteomes" id="UP001054945"/>
    </source>
</evidence>
<accession>A0AAV4MNM7</accession>
<reference evidence="2 3" key="1">
    <citation type="submission" date="2021-06" db="EMBL/GenBank/DDBJ databases">
        <title>Caerostris extrusa draft genome.</title>
        <authorList>
            <person name="Kono N."/>
            <person name="Arakawa K."/>
        </authorList>
    </citation>
    <scope>NUCLEOTIDE SEQUENCE [LARGE SCALE GENOMIC DNA]</scope>
</reference>
<dbReference type="AlphaFoldDB" id="A0AAV4MNM7"/>
<organism evidence="2 3">
    <name type="scientific">Caerostris extrusa</name>
    <name type="common">Bark spider</name>
    <name type="synonym">Caerostris bankana</name>
    <dbReference type="NCBI Taxonomy" id="172846"/>
    <lineage>
        <taxon>Eukaryota</taxon>
        <taxon>Metazoa</taxon>
        <taxon>Ecdysozoa</taxon>
        <taxon>Arthropoda</taxon>
        <taxon>Chelicerata</taxon>
        <taxon>Arachnida</taxon>
        <taxon>Araneae</taxon>
        <taxon>Araneomorphae</taxon>
        <taxon>Entelegynae</taxon>
        <taxon>Araneoidea</taxon>
        <taxon>Araneidae</taxon>
        <taxon>Caerostris</taxon>
    </lineage>
</organism>
<comment type="caution">
    <text evidence="2">The sequence shown here is derived from an EMBL/GenBank/DDBJ whole genome shotgun (WGS) entry which is preliminary data.</text>
</comment>
<feature type="non-terminal residue" evidence="2">
    <location>
        <position position="1"/>
    </location>
</feature>